<keyword evidence="3" id="KW-1185">Reference proteome</keyword>
<dbReference type="AlphaFoldDB" id="A0A5E4AHZ4"/>
<dbReference type="Proteomes" id="UP000335636">
    <property type="component" value="Unassembled WGS sequence"/>
</dbReference>
<proteinExistence type="predicted"/>
<sequence length="104" mass="10960">MGICGNCYRECPCVVPSALPVFSLRSWVPTGSGILGAQGYPWKGCYPPPLLESPQVSPVCWTDRSECVRVCMCACPDLCLGLCVQGAGQVGLQNLPVPACTEPA</sequence>
<dbReference type="EMBL" id="CABDUW010000061">
    <property type="protein sequence ID" value="VTJ56082.1"/>
    <property type="molecule type" value="Genomic_DNA"/>
</dbReference>
<gene>
    <name evidence="1" type="ORF">GHT09_000831</name>
    <name evidence="2" type="ORF">MONAX_5E019154</name>
</gene>
<reference evidence="2 3" key="1">
    <citation type="submission" date="2019-04" db="EMBL/GenBank/DDBJ databases">
        <authorList>
            <person name="Alioto T."/>
            <person name="Alioto T."/>
        </authorList>
    </citation>
    <scope>NUCLEOTIDE SEQUENCE [LARGE SCALE GENOMIC DNA]</scope>
</reference>
<evidence type="ECO:0000313" key="1">
    <source>
        <dbReference type="EMBL" id="KAF7467793.1"/>
    </source>
</evidence>
<organism evidence="2 3">
    <name type="scientific">Marmota monax</name>
    <name type="common">Woodchuck</name>
    <dbReference type="NCBI Taxonomy" id="9995"/>
    <lineage>
        <taxon>Eukaryota</taxon>
        <taxon>Metazoa</taxon>
        <taxon>Chordata</taxon>
        <taxon>Craniata</taxon>
        <taxon>Vertebrata</taxon>
        <taxon>Euteleostomi</taxon>
        <taxon>Mammalia</taxon>
        <taxon>Eutheria</taxon>
        <taxon>Euarchontoglires</taxon>
        <taxon>Glires</taxon>
        <taxon>Rodentia</taxon>
        <taxon>Sciuromorpha</taxon>
        <taxon>Sciuridae</taxon>
        <taxon>Xerinae</taxon>
        <taxon>Marmotini</taxon>
        <taxon>Marmota</taxon>
    </lineage>
</organism>
<accession>A0A5E4AHZ4</accession>
<evidence type="ECO:0000313" key="3">
    <source>
        <dbReference type="Proteomes" id="UP000335636"/>
    </source>
</evidence>
<protein>
    <submittedName>
        <fullName evidence="2">Uncharacterized protein</fullName>
    </submittedName>
</protein>
<dbReference type="EMBL" id="WJEC01007798">
    <property type="protein sequence ID" value="KAF7467793.1"/>
    <property type="molecule type" value="Genomic_DNA"/>
</dbReference>
<dbReference type="Proteomes" id="UP000662637">
    <property type="component" value="Unassembled WGS sequence"/>
</dbReference>
<name>A0A5E4AHZ4_MARMO</name>
<reference evidence="1" key="2">
    <citation type="submission" date="2020-08" db="EMBL/GenBank/DDBJ databases">
        <authorList>
            <person name="Shumante A."/>
            <person name="Zimin A.V."/>
            <person name="Puiu D."/>
            <person name="Salzberg S.L."/>
        </authorList>
    </citation>
    <scope>NUCLEOTIDE SEQUENCE</scope>
    <source>
        <strain evidence="1">WC2-LM</strain>
        <tissue evidence="1">Liver</tissue>
    </source>
</reference>
<evidence type="ECO:0000313" key="2">
    <source>
        <dbReference type="EMBL" id="VTJ56082.1"/>
    </source>
</evidence>